<comment type="function">
    <text evidence="10">Catalyzes the acyloin condensation reaction between C atoms 2 and 3 of pyruvate and glyceraldehyde 3-phosphate to yield 1-deoxy-D-xylulose-5-phosphate (DXP).</text>
</comment>
<evidence type="ECO:0000256" key="6">
    <source>
        <dbReference type="ARBA" id="ARBA00022842"/>
    </source>
</evidence>
<comment type="pathway">
    <text evidence="1 10">Metabolic intermediate biosynthesis; 1-deoxy-D-xylulose 5-phosphate biosynthesis; 1-deoxy-D-xylulose 5-phosphate from D-glyceraldehyde 3-phosphate and pyruvate: step 1/1.</text>
</comment>
<evidence type="ECO:0000256" key="3">
    <source>
        <dbReference type="ARBA" id="ARBA00011738"/>
    </source>
</evidence>
<evidence type="ECO:0000256" key="10">
    <source>
        <dbReference type="HAMAP-Rule" id="MF_00315"/>
    </source>
</evidence>
<keyword evidence="9 10" id="KW-0414">Isoprene biosynthesis</keyword>
<dbReference type="PANTHER" id="PTHR43322">
    <property type="entry name" value="1-D-DEOXYXYLULOSE 5-PHOSPHATE SYNTHASE-RELATED"/>
    <property type="match status" value="1"/>
</dbReference>
<dbReference type="InterPro" id="IPR005475">
    <property type="entry name" value="Transketolase-like_Pyr-bd"/>
</dbReference>
<dbReference type="SUPFAM" id="SSF52518">
    <property type="entry name" value="Thiamin diphosphate-binding fold (THDP-binding)"/>
    <property type="match status" value="1"/>
</dbReference>
<dbReference type="PANTHER" id="PTHR43322:SF5">
    <property type="entry name" value="1-DEOXY-D-XYLULOSE-5-PHOSPHATE SYNTHASE, CHLOROPLASTIC"/>
    <property type="match status" value="1"/>
</dbReference>
<keyword evidence="8 10" id="KW-0786">Thiamine pyrophosphate</keyword>
<dbReference type="GO" id="GO:0019288">
    <property type="term" value="P:isopentenyl diphosphate biosynthetic process, methylerythritol 4-phosphate pathway"/>
    <property type="evidence" value="ECO:0007669"/>
    <property type="project" value="TreeGrafter"/>
</dbReference>
<dbReference type="PROSITE" id="PS00801">
    <property type="entry name" value="TRANSKETOLASE_1"/>
    <property type="match status" value="1"/>
</dbReference>
<dbReference type="AlphaFoldDB" id="A0A934U033"/>
<dbReference type="Proteomes" id="UP000633365">
    <property type="component" value="Unassembled WGS sequence"/>
</dbReference>
<feature type="binding site" evidence="10">
    <location>
        <position position="147"/>
    </location>
    <ligand>
        <name>Mg(2+)</name>
        <dbReference type="ChEBI" id="CHEBI:18420"/>
    </ligand>
</feature>
<comment type="similarity">
    <text evidence="2 10">Belongs to the transketolase family. DXPS subfamily.</text>
</comment>
<keyword evidence="7 10" id="KW-0784">Thiamine biosynthesis</keyword>
<dbReference type="Pfam" id="PF02779">
    <property type="entry name" value="Transket_pyr"/>
    <property type="match status" value="1"/>
</dbReference>
<dbReference type="InterPro" id="IPR049557">
    <property type="entry name" value="Transketolase_CS"/>
</dbReference>
<evidence type="ECO:0000256" key="1">
    <source>
        <dbReference type="ARBA" id="ARBA00004980"/>
    </source>
</evidence>
<dbReference type="HAMAP" id="MF_00315">
    <property type="entry name" value="DXP_synth"/>
    <property type="match status" value="1"/>
</dbReference>
<dbReference type="Pfam" id="PF02780">
    <property type="entry name" value="Transketolase_C"/>
    <property type="match status" value="1"/>
</dbReference>
<feature type="binding site" evidence="10">
    <location>
        <begin position="148"/>
        <end position="149"/>
    </location>
    <ligand>
        <name>thiamine diphosphate</name>
        <dbReference type="ChEBI" id="CHEBI:58937"/>
    </ligand>
</feature>
<evidence type="ECO:0000259" key="11">
    <source>
        <dbReference type="SMART" id="SM00861"/>
    </source>
</evidence>
<organism evidence="12 13">
    <name type="scientific">Ruminococcus difficilis</name>
    <dbReference type="NCBI Taxonomy" id="2763069"/>
    <lineage>
        <taxon>Bacteria</taxon>
        <taxon>Bacillati</taxon>
        <taxon>Bacillota</taxon>
        <taxon>Clostridia</taxon>
        <taxon>Eubacteriales</taxon>
        <taxon>Oscillospiraceae</taxon>
        <taxon>Ruminococcus</taxon>
    </lineage>
</organism>
<evidence type="ECO:0000256" key="8">
    <source>
        <dbReference type="ARBA" id="ARBA00023052"/>
    </source>
</evidence>
<dbReference type="InterPro" id="IPR005477">
    <property type="entry name" value="Dxylulose-5-P_synthase"/>
</dbReference>
<dbReference type="CDD" id="cd02007">
    <property type="entry name" value="TPP_DXS"/>
    <property type="match status" value="1"/>
</dbReference>
<feature type="binding site" evidence="10">
    <location>
        <begin position="116"/>
        <end position="118"/>
    </location>
    <ligand>
        <name>thiamine diphosphate</name>
        <dbReference type="ChEBI" id="CHEBI:58937"/>
    </ligand>
</feature>
<dbReference type="InterPro" id="IPR020826">
    <property type="entry name" value="Transketolase_BS"/>
</dbReference>
<keyword evidence="6 10" id="KW-0460">Magnesium</keyword>
<feature type="binding site" evidence="10">
    <location>
        <position position="366"/>
    </location>
    <ligand>
        <name>thiamine diphosphate</name>
        <dbReference type="ChEBI" id="CHEBI:58937"/>
    </ligand>
</feature>
<dbReference type="GO" id="GO:0009228">
    <property type="term" value="P:thiamine biosynthetic process"/>
    <property type="evidence" value="ECO:0007669"/>
    <property type="project" value="UniProtKB-UniRule"/>
</dbReference>
<dbReference type="NCBIfam" id="TIGR00204">
    <property type="entry name" value="dxs"/>
    <property type="match status" value="1"/>
</dbReference>
<comment type="cofactor">
    <cofactor evidence="10">
        <name>Mg(2+)</name>
        <dbReference type="ChEBI" id="CHEBI:18420"/>
    </cofactor>
    <text evidence="10">Binds 1 Mg(2+) ion per subunit.</text>
</comment>
<dbReference type="EMBL" id="JAEQMG010000048">
    <property type="protein sequence ID" value="MBK6088108.1"/>
    <property type="molecule type" value="Genomic_DNA"/>
</dbReference>
<dbReference type="SUPFAM" id="SSF52922">
    <property type="entry name" value="TK C-terminal domain-like"/>
    <property type="match status" value="1"/>
</dbReference>
<dbReference type="InterPro" id="IPR029061">
    <property type="entry name" value="THDP-binding"/>
</dbReference>
<dbReference type="Pfam" id="PF13292">
    <property type="entry name" value="DXP_synthase_N"/>
    <property type="match status" value="1"/>
</dbReference>
<accession>A0A934U033</accession>
<evidence type="ECO:0000256" key="7">
    <source>
        <dbReference type="ARBA" id="ARBA00022977"/>
    </source>
</evidence>
<proteinExistence type="inferred from homology"/>
<feature type="binding site" evidence="10">
    <location>
        <position position="75"/>
    </location>
    <ligand>
        <name>thiamine diphosphate</name>
        <dbReference type="ChEBI" id="CHEBI:58937"/>
    </ligand>
</feature>
<feature type="binding site" evidence="10">
    <location>
        <position position="176"/>
    </location>
    <ligand>
        <name>Mg(2+)</name>
        <dbReference type="ChEBI" id="CHEBI:18420"/>
    </ligand>
</feature>
<gene>
    <name evidence="10" type="primary">dxs</name>
    <name evidence="12" type="ORF">JKK62_05485</name>
</gene>
<feature type="binding site" evidence="10">
    <location>
        <position position="287"/>
    </location>
    <ligand>
        <name>thiamine diphosphate</name>
        <dbReference type="ChEBI" id="CHEBI:58937"/>
    </ligand>
</feature>
<keyword evidence="5 10" id="KW-0479">Metal-binding</keyword>
<sequence length="622" mass="68472">MSYEILSKIESPADVKALSAEQLDQLCDEIREKLIDVVSVNGGHLSSNLGVVELTVAMHRVFDCPADSIVFDVGHQSYTHKMLTGRYHEIDTIRREGGLSGFPKRCESEYDAFNAGHASTSISAALGIAKAKLLAGDPSYTIAVIGDGSLTGGMAYEGLNNAGQHKKNFIVILNDNRMSISRNVGAMARYLSSIRMQPWYRRLKRGTEHTLSKIPLLGRPIGNLLKRSKSKVKHVMYRHTIFDKLGLSYYGPVDGHNMEDLMNALNTVKQSKDPALLHVVTKKGKGYKYAEDDSASYHGVGSFNVDTGEPISSDKNFSAVFGEKLCELAETDQRVCAVTAAMRTGTGLMDFSKQYRDRFFDVGIAEEHAVTFAAGLAVNGMLPVFAVYSTFLQRGYDQLIHDVSMQNAHLVLGVDRAGVVGEDGETHQGLFDVSMLNAIPDTTIYSPCYFDGLENALTTALFEDKGLVAVRYPRGGEGKKPEGYSRENIDYEICGDRDADTLLITYGRLFNEAVAARQIVKEQGGELCIMKLCRIKPIDERAVKLASGFPKIHFFEEGMRSGSVADRFRDMLDLQNYSGSYRVCAVDDAYVQHASVKNSLQALGFDAQSMARSVQQREEVSG</sequence>
<evidence type="ECO:0000256" key="5">
    <source>
        <dbReference type="ARBA" id="ARBA00022723"/>
    </source>
</evidence>
<dbReference type="PROSITE" id="PS00802">
    <property type="entry name" value="TRANSKETOLASE_2"/>
    <property type="match status" value="1"/>
</dbReference>
<evidence type="ECO:0000313" key="12">
    <source>
        <dbReference type="EMBL" id="MBK6088108.1"/>
    </source>
</evidence>
<dbReference type="NCBIfam" id="NF003933">
    <property type="entry name" value="PRK05444.2-2"/>
    <property type="match status" value="1"/>
</dbReference>
<dbReference type="GO" id="GO:0000287">
    <property type="term" value="F:magnesium ion binding"/>
    <property type="evidence" value="ECO:0007669"/>
    <property type="project" value="UniProtKB-UniRule"/>
</dbReference>
<comment type="cofactor">
    <cofactor evidence="10">
        <name>thiamine diphosphate</name>
        <dbReference type="ChEBI" id="CHEBI:58937"/>
    </cofactor>
    <text evidence="10">Binds 1 thiamine pyrophosphate per subunit.</text>
</comment>
<dbReference type="EC" id="2.2.1.7" evidence="10"/>
<comment type="caution">
    <text evidence="12">The sequence shown here is derived from an EMBL/GenBank/DDBJ whole genome shotgun (WGS) entry which is preliminary data.</text>
</comment>
<dbReference type="InterPro" id="IPR009014">
    <property type="entry name" value="Transketo_C/PFOR_II"/>
</dbReference>
<keyword evidence="13" id="KW-1185">Reference proteome</keyword>
<comment type="subunit">
    <text evidence="3 10">Homodimer.</text>
</comment>
<evidence type="ECO:0000313" key="13">
    <source>
        <dbReference type="Proteomes" id="UP000633365"/>
    </source>
</evidence>
<dbReference type="GO" id="GO:0005829">
    <property type="term" value="C:cytosol"/>
    <property type="evidence" value="ECO:0007669"/>
    <property type="project" value="TreeGrafter"/>
</dbReference>
<dbReference type="CDD" id="cd07033">
    <property type="entry name" value="TPP_PYR_DXS_TK_like"/>
    <property type="match status" value="1"/>
</dbReference>
<dbReference type="Gene3D" id="3.40.50.920">
    <property type="match status" value="1"/>
</dbReference>
<feature type="binding site" evidence="10">
    <location>
        <position position="176"/>
    </location>
    <ligand>
        <name>thiamine diphosphate</name>
        <dbReference type="ChEBI" id="CHEBI:58937"/>
    </ligand>
</feature>
<evidence type="ECO:0000256" key="9">
    <source>
        <dbReference type="ARBA" id="ARBA00023229"/>
    </source>
</evidence>
<dbReference type="InterPro" id="IPR033248">
    <property type="entry name" value="Transketolase_C"/>
</dbReference>
<dbReference type="RefSeq" id="WP_186832890.1">
    <property type="nucleotide sequence ID" value="NZ_JAEQMG010000048.1"/>
</dbReference>
<evidence type="ECO:0000256" key="2">
    <source>
        <dbReference type="ARBA" id="ARBA00011081"/>
    </source>
</evidence>
<reference evidence="12" key="1">
    <citation type="submission" date="2021-01" db="EMBL/GenBank/DDBJ databases">
        <title>Genome public.</title>
        <authorList>
            <person name="Liu C."/>
            <person name="Sun Q."/>
        </authorList>
    </citation>
    <scope>NUCLEOTIDE SEQUENCE</scope>
    <source>
        <strain evidence="12">M6</strain>
    </source>
</reference>
<protein>
    <recommendedName>
        <fullName evidence="10">1-deoxy-D-xylulose-5-phosphate synthase</fullName>
        <ecNumber evidence="10">2.2.1.7</ecNumber>
    </recommendedName>
    <alternativeName>
        <fullName evidence="10">1-deoxyxylulose-5-phosphate synthase</fullName>
        <shortName evidence="10">DXP synthase</shortName>
        <shortName evidence="10">DXPS</shortName>
    </alternativeName>
</protein>
<dbReference type="Gene3D" id="3.40.50.970">
    <property type="match status" value="2"/>
</dbReference>
<dbReference type="GO" id="GO:0030976">
    <property type="term" value="F:thiamine pyrophosphate binding"/>
    <property type="evidence" value="ECO:0007669"/>
    <property type="project" value="UniProtKB-UniRule"/>
</dbReference>
<dbReference type="GO" id="GO:0016114">
    <property type="term" value="P:terpenoid biosynthetic process"/>
    <property type="evidence" value="ECO:0007669"/>
    <property type="project" value="UniProtKB-UniRule"/>
</dbReference>
<feature type="domain" description="Transketolase-like pyrimidine-binding" evidence="11">
    <location>
        <begin position="315"/>
        <end position="479"/>
    </location>
</feature>
<comment type="catalytic activity">
    <reaction evidence="10">
        <text>D-glyceraldehyde 3-phosphate + pyruvate + H(+) = 1-deoxy-D-xylulose 5-phosphate + CO2</text>
        <dbReference type="Rhea" id="RHEA:12605"/>
        <dbReference type="ChEBI" id="CHEBI:15361"/>
        <dbReference type="ChEBI" id="CHEBI:15378"/>
        <dbReference type="ChEBI" id="CHEBI:16526"/>
        <dbReference type="ChEBI" id="CHEBI:57792"/>
        <dbReference type="ChEBI" id="CHEBI:59776"/>
        <dbReference type="EC" id="2.2.1.7"/>
    </reaction>
</comment>
<evidence type="ECO:0000256" key="4">
    <source>
        <dbReference type="ARBA" id="ARBA00022679"/>
    </source>
</evidence>
<dbReference type="GO" id="GO:0008661">
    <property type="term" value="F:1-deoxy-D-xylulose-5-phosphate synthase activity"/>
    <property type="evidence" value="ECO:0007669"/>
    <property type="project" value="UniProtKB-UniRule"/>
</dbReference>
<keyword evidence="4 10" id="KW-0808">Transferase</keyword>
<dbReference type="SMART" id="SM00861">
    <property type="entry name" value="Transket_pyr"/>
    <property type="match status" value="1"/>
</dbReference>
<name>A0A934U033_9FIRM</name>